<feature type="domain" description="IRS-type PTB" evidence="4">
    <location>
        <begin position="352"/>
        <end position="457"/>
    </location>
</feature>
<evidence type="ECO:0000256" key="2">
    <source>
        <dbReference type="SAM" id="MobiDB-lite"/>
    </source>
</evidence>
<dbReference type="Ensembl" id="ENSTGUT00000032287.1">
    <property type="protein sequence ID" value="ENSTGUP00000033462.1"/>
    <property type="gene ID" value="ENSTGUG00000008495.2"/>
</dbReference>
<dbReference type="PANTHER" id="PTHR21258:SF45">
    <property type="entry name" value="DOCKING PROTEIN 5"/>
    <property type="match status" value="1"/>
</dbReference>
<dbReference type="SMART" id="SM00233">
    <property type="entry name" value="PH"/>
    <property type="match status" value="1"/>
</dbReference>
<dbReference type="InterPro" id="IPR002404">
    <property type="entry name" value="IRS_PTB"/>
</dbReference>
<evidence type="ECO:0000256" key="1">
    <source>
        <dbReference type="ARBA" id="ARBA00006520"/>
    </source>
</evidence>
<dbReference type="GO" id="GO:0007169">
    <property type="term" value="P:cell surface receptor protein tyrosine kinase signaling pathway"/>
    <property type="evidence" value="ECO:0007669"/>
    <property type="project" value="TreeGrafter"/>
</dbReference>
<dbReference type="SMART" id="SM00310">
    <property type="entry name" value="PTBI"/>
    <property type="match status" value="1"/>
</dbReference>
<dbReference type="FunFam" id="2.30.29.30:FF:000110">
    <property type="entry name" value="Docking protein 4"/>
    <property type="match status" value="1"/>
</dbReference>
<proteinExistence type="inferred from homology"/>
<sequence length="526" mass="57910">MRGWSGGGGTGGADGAVTALSPARGARGWVGKVRDTPGRGGSLQECCGMLERGCGSLRARSGGRGVPAGRCSRRCGPCRGCAVCPSRGGAVCLSLPGRCCLSLPGGAVPPGRCCLSVRLSWAELSVPPGVVLSLPGRCCLSVRPSRAELSVLSRAVLSVCPFQGGAVCLSLPGRCCLSVRPSRAELSLRARPARHGTARHGSARPCGRAERRRRRLSRARMASNFNEIVKQGYVRIRSRRLGIYQRCWLVFKKASSKGPKRLEKFSDERAAYFRCYHKVTELNNVKNISRLPKSTKKHAVGIYFSDDTSKTFACDSELEADEWCKVLQMECLGTRINDISLGEPDLLASGVEREQSERFNVYLMPSPNLDVHGECTLQITFENICLWDIQNPRVKLVSWPLSALRRYGRDPAWFTFEAGRMCDTGEGLFIFQTRQGEAIYQKVHSAALAIAEQHERLLQSAKDSMVGAAGAPGGGIHPGHQHRGWSCYCHQQHWQCSFVSIAIRICYWYYVIIYCITLHYIILYYI</sequence>
<name>A0A674HCS8_TAEGU</name>
<reference evidence="5 6" key="1">
    <citation type="journal article" date="2010" name="Nature">
        <title>The genome of a songbird.</title>
        <authorList>
            <person name="Warren W.C."/>
            <person name="Clayton D.F."/>
            <person name="Ellegren H."/>
            <person name="Arnold A.P."/>
            <person name="Hillier L.W."/>
            <person name="Kunstner A."/>
            <person name="Searle S."/>
            <person name="White S."/>
            <person name="Vilella A.J."/>
            <person name="Fairley S."/>
            <person name="Heger A."/>
            <person name="Kong L."/>
            <person name="Ponting C.P."/>
            <person name="Jarvis E.D."/>
            <person name="Mello C.V."/>
            <person name="Minx P."/>
            <person name="Lovell P."/>
            <person name="Velho T.A."/>
            <person name="Ferris M."/>
            <person name="Balakrishnan C.N."/>
            <person name="Sinha S."/>
            <person name="Blatti C."/>
            <person name="London S.E."/>
            <person name="Li Y."/>
            <person name="Lin Y.C."/>
            <person name="George J."/>
            <person name="Sweedler J."/>
            <person name="Southey B."/>
            <person name="Gunaratne P."/>
            <person name="Watson M."/>
            <person name="Nam K."/>
            <person name="Backstrom N."/>
            <person name="Smeds L."/>
            <person name="Nabholz B."/>
            <person name="Itoh Y."/>
            <person name="Whitney O."/>
            <person name="Pfenning A.R."/>
            <person name="Howard J."/>
            <person name="Volker M."/>
            <person name="Skinner B.M."/>
            <person name="Griffin D.K."/>
            <person name="Ye L."/>
            <person name="McLaren W.M."/>
            <person name="Flicek P."/>
            <person name="Quesada V."/>
            <person name="Velasco G."/>
            <person name="Lopez-Otin C."/>
            <person name="Puente X.S."/>
            <person name="Olender T."/>
            <person name="Lancet D."/>
            <person name="Smit A.F."/>
            <person name="Hubley R."/>
            <person name="Konkel M.K."/>
            <person name="Walker J.A."/>
            <person name="Batzer M.A."/>
            <person name="Gu W."/>
            <person name="Pollock D.D."/>
            <person name="Chen L."/>
            <person name="Cheng Z."/>
            <person name="Eichler E.E."/>
            <person name="Stapley J."/>
            <person name="Slate J."/>
            <person name="Ekblom R."/>
            <person name="Birkhead T."/>
            <person name="Burke T."/>
            <person name="Burt D."/>
            <person name="Scharff C."/>
            <person name="Adam I."/>
            <person name="Richard H."/>
            <person name="Sultan M."/>
            <person name="Soldatov A."/>
            <person name="Lehrach H."/>
            <person name="Edwards S.V."/>
            <person name="Yang S.P."/>
            <person name="Li X."/>
            <person name="Graves T."/>
            <person name="Fulton L."/>
            <person name="Nelson J."/>
            <person name="Chinwalla A."/>
            <person name="Hou S."/>
            <person name="Mardis E.R."/>
            <person name="Wilson R.K."/>
        </authorList>
    </citation>
    <scope>NUCLEOTIDE SEQUENCE [LARGE SCALE GENOMIC DNA]</scope>
</reference>
<dbReference type="InterPro" id="IPR001849">
    <property type="entry name" value="PH_domain"/>
</dbReference>
<dbReference type="SMART" id="SM01244">
    <property type="entry name" value="IRS"/>
    <property type="match status" value="1"/>
</dbReference>
<keyword evidence="6" id="KW-1185">Reference proteome</keyword>
<dbReference type="AlphaFoldDB" id="A0A674HCS8"/>
<dbReference type="InterPro" id="IPR037816">
    <property type="entry name" value="DOK4/5/6_PH"/>
</dbReference>
<feature type="region of interest" description="Disordered" evidence="2">
    <location>
        <begin position="191"/>
        <end position="210"/>
    </location>
</feature>
<dbReference type="FunFam" id="2.30.29.30:FF:000082">
    <property type="entry name" value="Docking protein 5"/>
    <property type="match status" value="1"/>
</dbReference>
<evidence type="ECO:0000259" key="4">
    <source>
        <dbReference type="PROSITE" id="PS51064"/>
    </source>
</evidence>
<dbReference type="Proteomes" id="UP000007754">
    <property type="component" value="Chromosome 20"/>
</dbReference>
<evidence type="ECO:0000256" key="3">
    <source>
        <dbReference type="SAM" id="Phobius"/>
    </source>
</evidence>
<keyword evidence="3" id="KW-0812">Transmembrane</keyword>
<comment type="similarity">
    <text evidence="1">Belongs to the DOK family. Type B subfamily.</text>
</comment>
<reference evidence="5" key="3">
    <citation type="submission" date="2025-09" db="UniProtKB">
        <authorList>
            <consortium name="Ensembl"/>
        </authorList>
    </citation>
    <scope>IDENTIFICATION</scope>
</reference>
<gene>
    <name evidence="5" type="primary">DOK5</name>
</gene>
<evidence type="ECO:0000313" key="5">
    <source>
        <dbReference type="Ensembl" id="ENSTGUP00000033462.1"/>
    </source>
</evidence>
<dbReference type="GO" id="GO:0005737">
    <property type="term" value="C:cytoplasm"/>
    <property type="evidence" value="ECO:0007669"/>
    <property type="project" value="TreeGrafter"/>
</dbReference>
<accession>A0A674HCS8</accession>
<keyword evidence="3" id="KW-1133">Transmembrane helix</keyword>
<keyword evidence="3" id="KW-0472">Membrane</keyword>
<protein>
    <submittedName>
        <fullName evidence="5">Docking protein 5</fullName>
    </submittedName>
</protein>
<dbReference type="CDD" id="cd13164">
    <property type="entry name" value="PTB_DOK4_DOK5_DOK6"/>
    <property type="match status" value="1"/>
</dbReference>
<dbReference type="GeneTree" id="ENSGT00940000160725"/>
<dbReference type="Pfam" id="PF02174">
    <property type="entry name" value="IRS"/>
    <property type="match status" value="1"/>
</dbReference>
<dbReference type="PANTHER" id="PTHR21258">
    <property type="entry name" value="DOCKING PROTEIN RELATED"/>
    <property type="match status" value="1"/>
</dbReference>
<evidence type="ECO:0000313" key="6">
    <source>
        <dbReference type="Proteomes" id="UP000007754"/>
    </source>
</evidence>
<organism evidence="5 6">
    <name type="scientific">Taeniopygia guttata</name>
    <name type="common">Zebra finch</name>
    <name type="synonym">Poephila guttata</name>
    <dbReference type="NCBI Taxonomy" id="59729"/>
    <lineage>
        <taxon>Eukaryota</taxon>
        <taxon>Metazoa</taxon>
        <taxon>Chordata</taxon>
        <taxon>Craniata</taxon>
        <taxon>Vertebrata</taxon>
        <taxon>Euteleostomi</taxon>
        <taxon>Archelosauria</taxon>
        <taxon>Archosauria</taxon>
        <taxon>Dinosauria</taxon>
        <taxon>Saurischia</taxon>
        <taxon>Theropoda</taxon>
        <taxon>Coelurosauria</taxon>
        <taxon>Aves</taxon>
        <taxon>Neognathae</taxon>
        <taxon>Neoaves</taxon>
        <taxon>Telluraves</taxon>
        <taxon>Australaves</taxon>
        <taxon>Passeriformes</taxon>
        <taxon>Passeroidea</taxon>
        <taxon>Estrildidae</taxon>
        <taxon>Estrildinae</taxon>
        <taxon>Taeniopygia</taxon>
    </lineage>
</organism>
<dbReference type="InterPro" id="IPR011993">
    <property type="entry name" value="PH-like_dom_sf"/>
</dbReference>
<feature type="compositionally biased region" description="Basic residues" evidence="2">
    <location>
        <begin position="191"/>
        <end position="202"/>
    </location>
</feature>
<dbReference type="InParanoid" id="A0A674HCS8"/>
<dbReference type="CDD" id="cd14678">
    <property type="entry name" value="PH_DOK4_DOK5_DOK6"/>
    <property type="match status" value="1"/>
</dbReference>
<dbReference type="InterPro" id="IPR050996">
    <property type="entry name" value="Docking_Protein_DOK"/>
</dbReference>
<reference evidence="5" key="2">
    <citation type="submission" date="2025-08" db="UniProtKB">
        <authorList>
            <consortium name="Ensembl"/>
        </authorList>
    </citation>
    <scope>IDENTIFICATION</scope>
</reference>
<feature type="transmembrane region" description="Helical" evidence="3">
    <location>
        <begin position="507"/>
        <end position="525"/>
    </location>
</feature>
<dbReference type="Gene3D" id="2.30.29.30">
    <property type="entry name" value="Pleckstrin-homology domain (PH domain)/Phosphotyrosine-binding domain (PTB)"/>
    <property type="match status" value="2"/>
</dbReference>
<dbReference type="SUPFAM" id="SSF50729">
    <property type="entry name" value="PH domain-like"/>
    <property type="match status" value="2"/>
</dbReference>
<dbReference type="PROSITE" id="PS51064">
    <property type="entry name" value="IRS_PTB"/>
    <property type="match status" value="1"/>
</dbReference>